<dbReference type="OrthoDB" id="4084751at2759"/>
<dbReference type="Proteomes" id="UP000053477">
    <property type="component" value="Unassembled WGS sequence"/>
</dbReference>
<dbReference type="GO" id="GO:0005829">
    <property type="term" value="C:cytosol"/>
    <property type="evidence" value="ECO:0007669"/>
    <property type="project" value="TreeGrafter"/>
</dbReference>
<evidence type="ECO:0000313" key="11">
    <source>
        <dbReference type="EMBL" id="KLO18693.1"/>
    </source>
</evidence>
<dbReference type="PANTHER" id="PTHR10728:SF33">
    <property type="entry name" value="LYSOPHOSPHOLIPASE 1-RELATED"/>
    <property type="match status" value="1"/>
</dbReference>
<evidence type="ECO:0000256" key="9">
    <source>
        <dbReference type="RuleBase" id="RU362103"/>
    </source>
</evidence>
<evidence type="ECO:0000256" key="2">
    <source>
        <dbReference type="ARBA" id="ARBA00013274"/>
    </source>
</evidence>
<dbReference type="Gene3D" id="3.40.1090.10">
    <property type="entry name" value="Cytosolic phospholipase A2 catalytic domain"/>
    <property type="match status" value="1"/>
</dbReference>
<protein>
    <recommendedName>
        <fullName evidence="2 9">Lysophospholipase</fullName>
        <ecNumber evidence="2 9">3.1.1.5</ecNumber>
    </recommendedName>
</protein>
<feature type="signal peptide" evidence="9">
    <location>
        <begin position="1"/>
        <end position="20"/>
    </location>
</feature>
<keyword evidence="7" id="KW-0325">Glycoprotein</keyword>
<evidence type="ECO:0000313" key="12">
    <source>
        <dbReference type="Proteomes" id="UP000053477"/>
    </source>
</evidence>
<feature type="domain" description="PLA2c" evidence="10">
    <location>
        <begin position="35"/>
        <end position="610"/>
    </location>
</feature>
<keyword evidence="3 9" id="KW-0732">Signal</keyword>
<dbReference type="STRING" id="27342.A0A0H2SAF5"/>
<accession>A0A0H2SAF5</accession>
<dbReference type="InterPro" id="IPR016035">
    <property type="entry name" value="Acyl_Trfase/lysoPLipase"/>
</dbReference>
<dbReference type="FunCoup" id="A0A0H2SAF5">
    <property type="interactions" value="220"/>
</dbReference>
<dbReference type="AlphaFoldDB" id="A0A0H2SAF5"/>
<dbReference type="GO" id="GO:0004622">
    <property type="term" value="F:phosphatidylcholine lysophospholipase activity"/>
    <property type="evidence" value="ECO:0007669"/>
    <property type="project" value="UniProtKB-EC"/>
</dbReference>
<evidence type="ECO:0000256" key="7">
    <source>
        <dbReference type="ARBA" id="ARBA00023180"/>
    </source>
</evidence>
<dbReference type="EC" id="3.1.1.5" evidence="2 9"/>
<proteinExistence type="inferred from homology"/>
<evidence type="ECO:0000259" key="10">
    <source>
        <dbReference type="PROSITE" id="PS51210"/>
    </source>
</evidence>
<keyword evidence="12" id="KW-1185">Reference proteome</keyword>
<name>A0A0H2SAF5_9AGAM</name>
<evidence type="ECO:0000256" key="8">
    <source>
        <dbReference type="PROSITE-ProRule" id="PRU00555"/>
    </source>
</evidence>
<keyword evidence="6 8" id="KW-0443">Lipid metabolism</keyword>
<organism evidence="11 12">
    <name type="scientific">Schizopora paradoxa</name>
    <dbReference type="NCBI Taxonomy" id="27342"/>
    <lineage>
        <taxon>Eukaryota</taxon>
        <taxon>Fungi</taxon>
        <taxon>Dikarya</taxon>
        <taxon>Basidiomycota</taxon>
        <taxon>Agaricomycotina</taxon>
        <taxon>Agaricomycetes</taxon>
        <taxon>Hymenochaetales</taxon>
        <taxon>Schizoporaceae</taxon>
        <taxon>Schizopora</taxon>
    </lineage>
</organism>
<dbReference type="SUPFAM" id="SSF52151">
    <property type="entry name" value="FabD/lysophospholipase-like"/>
    <property type="match status" value="1"/>
</dbReference>
<evidence type="ECO:0000256" key="1">
    <source>
        <dbReference type="ARBA" id="ARBA00008780"/>
    </source>
</evidence>
<feature type="chain" id="PRO_5005118479" description="Lysophospholipase" evidence="9">
    <location>
        <begin position="21"/>
        <end position="653"/>
    </location>
</feature>
<evidence type="ECO:0000256" key="4">
    <source>
        <dbReference type="ARBA" id="ARBA00022801"/>
    </source>
</evidence>
<dbReference type="PANTHER" id="PTHR10728">
    <property type="entry name" value="CYTOSOLIC PHOSPHOLIPASE A2"/>
    <property type="match status" value="1"/>
</dbReference>
<sequence>MFTTALTSVFLLSLGLEASAQSTSARTAYTPSRGACPADFQLVRSAGASNQTLGQDESNYVSTRKSQVQPSSWSTYLQNVQAKNFTLPDYVTSTLGNGSNNGMGLPNLGIATSGGGYRAAMFGAAVLNSLDGRNATSKDIGTGGLLQAATYLSGLSGGSWLVTSFAQANCPTFQDLVFGPSGSNNSTTDFGGWNAQFDLFLPSSNTTENLLFITEAISETGGKHAAGFPITIADPWARLLARHFANGTNPTNFFDTSVHGAGITFSGIANQSCFANHQLPLPIIVSDTRNPNDNESDVVTAEGDVVPLNNVIYEFTFFEMGSYDPPLASFTPTRFLGTTNTSSCVTNFDQATFICGASSELFNEFNITLQSFLTSSVGPVISILNSSLPEDDSVVELDVTMVPNPFFGVANGTFPQSNQAFLRLVDGGEDGQVIPLQPLLVKAREVDVILAIDGTNDISGYAAGSSVIATQNRTSFFPSAYSFPQVPTDINTFVGQNLTHHPTFFGCNESAPVPLLIYIANGAAPPGLPPITNVSTDQSSFTLPNAQAFLDEAYVIATQGFPNGSQTSDSEWPACLACAVVDRVRAKQNITRSGICSDCFNRYCWNATQSTLSTNNGGSGSSSSSSVTLHGNLKSTYAYGIIGAMVILSMAIL</sequence>
<evidence type="ECO:0000256" key="5">
    <source>
        <dbReference type="ARBA" id="ARBA00022963"/>
    </source>
</evidence>
<evidence type="ECO:0000256" key="3">
    <source>
        <dbReference type="ARBA" id="ARBA00022729"/>
    </source>
</evidence>
<gene>
    <name evidence="11" type="ORF">SCHPADRAFT_819487</name>
</gene>
<dbReference type="PROSITE" id="PS51210">
    <property type="entry name" value="PLA2C"/>
    <property type="match status" value="1"/>
</dbReference>
<keyword evidence="5 8" id="KW-0442">Lipid degradation</keyword>
<dbReference type="SMART" id="SM00022">
    <property type="entry name" value="PLAc"/>
    <property type="match status" value="1"/>
</dbReference>
<dbReference type="GO" id="GO:0004623">
    <property type="term" value="F:phospholipase A2 activity"/>
    <property type="evidence" value="ECO:0007669"/>
    <property type="project" value="TreeGrafter"/>
</dbReference>
<dbReference type="InterPro" id="IPR002642">
    <property type="entry name" value="LysoPLipase_cat_dom"/>
</dbReference>
<comment type="catalytic activity">
    <reaction evidence="9">
        <text>a 1-acyl-sn-glycero-3-phosphocholine + H2O = sn-glycerol 3-phosphocholine + a fatty acid + H(+)</text>
        <dbReference type="Rhea" id="RHEA:15177"/>
        <dbReference type="ChEBI" id="CHEBI:15377"/>
        <dbReference type="ChEBI" id="CHEBI:15378"/>
        <dbReference type="ChEBI" id="CHEBI:16870"/>
        <dbReference type="ChEBI" id="CHEBI:28868"/>
        <dbReference type="ChEBI" id="CHEBI:58168"/>
        <dbReference type="EC" id="3.1.1.5"/>
    </reaction>
</comment>
<evidence type="ECO:0000256" key="6">
    <source>
        <dbReference type="ARBA" id="ARBA00023098"/>
    </source>
</evidence>
<reference evidence="11 12" key="1">
    <citation type="submission" date="2015-04" db="EMBL/GenBank/DDBJ databases">
        <title>Complete genome sequence of Schizopora paradoxa KUC8140, a cosmopolitan wood degrader in East Asia.</title>
        <authorList>
            <consortium name="DOE Joint Genome Institute"/>
            <person name="Min B."/>
            <person name="Park H."/>
            <person name="Jang Y."/>
            <person name="Kim J.-J."/>
            <person name="Kim K.H."/>
            <person name="Pangilinan J."/>
            <person name="Lipzen A."/>
            <person name="Riley R."/>
            <person name="Grigoriev I.V."/>
            <person name="Spatafora J.W."/>
            <person name="Choi I.-G."/>
        </authorList>
    </citation>
    <scope>NUCLEOTIDE SEQUENCE [LARGE SCALE GENOMIC DNA]</scope>
    <source>
        <strain evidence="11 12">KUC8140</strain>
    </source>
</reference>
<keyword evidence="4 8" id="KW-0378">Hydrolase</keyword>
<dbReference type="Pfam" id="PF01735">
    <property type="entry name" value="PLA2_B"/>
    <property type="match status" value="1"/>
</dbReference>
<dbReference type="EMBL" id="KQ085892">
    <property type="protein sequence ID" value="KLO18693.1"/>
    <property type="molecule type" value="Genomic_DNA"/>
</dbReference>
<dbReference type="GO" id="GO:0046475">
    <property type="term" value="P:glycerophospholipid catabolic process"/>
    <property type="evidence" value="ECO:0007669"/>
    <property type="project" value="TreeGrafter"/>
</dbReference>
<dbReference type="InParanoid" id="A0A0H2SAF5"/>
<comment type="similarity">
    <text evidence="1 9">Belongs to the lysophospholipase family.</text>
</comment>